<reference evidence="2 3" key="1">
    <citation type="journal article" date="2018" name="Int. J. Food Microbiol.">
        <title>Growth of Carnobacterium spp. isolated from chilled vacuum-packaged meat under relevant acidic conditions.</title>
        <authorList>
            <person name="Zhang P."/>
            <person name="Badoni M."/>
            <person name="Ganzle M."/>
            <person name="Yang X."/>
        </authorList>
    </citation>
    <scope>NUCLEOTIDE SEQUENCE [LARGE SCALE GENOMIC DNA]</scope>
    <source>
        <strain evidence="2 3">B2</strain>
    </source>
</reference>
<keyword evidence="1" id="KW-1133">Transmembrane helix</keyword>
<evidence type="ECO:0000313" key="2">
    <source>
        <dbReference type="EMBL" id="TFJ29004.1"/>
    </source>
</evidence>
<evidence type="ECO:0000313" key="3">
    <source>
        <dbReference type="Proteomes" id="UP000297938"/>
    </source>
</evidence>
<dbReference type="EMBL" id="NRPP01000005">
    <property type="protein sequence ID" value="TFJ29004.1"/>
    <property type="molecule type" value="Genomic_DNA"/>
</dbReference>
<dbReference type="Proteomes" id="UP000297938">
    <property type="component" value="Unassembled WGS sequence"/>
</dbReference>
<keyword evidence="1" id="KW-0812">Transmembrane</keyword>
<feature type="transmembrane region" description="Helical" evidence="1">
    <location>
        <begin position="150"/>
        <end position="183"/>
    </location>
</feature>
<dbReference type="AlphaFoldDB" id="A0A2R8A1Y2"/>
<evidence type="ECO:0008006" key="4">
    <source>
        <dbReference type="Google" id="ProtNLM"/>
    </source>
</evidence>
<protein>
    <recommendedName>
        <fullName evidence="4">DUF1700 domain-containing protein</fullName>
    </recommendedName>
</protein>
<name>A0A2R8A1Y2_CARDV</name>
<gene>
    <name evidence="2" type="ORF">CKN69_02180</name>
</gene>
<comment type="caution">
    <text evidence="2">The sequence shown here is derived from an EMBL/GenBank/DDBJ whole genome shotgun (WGS) entry which is preliminary data.</text>
</comment>
<keyword evidence="1" id="KW-0472">Membrane</keyword>
<dbReference type="RefSeq" id="WP_109842019.1">
    <property type="nucleotide sequence ID" value="NZ_CBCPJQ010000003.1"/>
</dbReference>
<evidence type="ECO:0000256" key="1">
    <source>
        <dbReference type="SAM" id="Phobius"/>
    </source>
</evidence>
<dbReference type="STRING" id="2748.CDIV41_290012"/>
<sequence>MNKEHFMIELKLSLRDLSENDRQDVMSDYVEHFENGLAQGKSEEQIAKELGNPKQIAKEILAMYGVEPKAKGPEFSQGDWVAFEANPAYQENHYLPKENHDSLFKRLIKGTGLLFFNLIFVLAPVLTILGILFAGWLVAITFSLLPLAGIYMLITAFSTIALFQFALTIVFCGVGLLLIALGYPLTILFAKLMKRYVLWNIYVVFGGTNHEN</sequence>
<proteinExistence type="predicted"/>
<accession>A0A2R8A1Y2</accession>
<organism evidence="2 3">
    <name type="scientific">Carnobacterium divergens</name>
    <name type="common">Lactobacillus divergens</name>
    <dbReference type="NCBI Taxonomy" id="2748"/>
    <lineage>
        <taxon>Bacteria</taxon>
        <taxon>Bacillati</taxon>
        <taxon>Bacillota</taxon>
        <taxon>Bacilli</taxon>
        <taxon>Lactobacillales</taxon>
        <taxon>Carnobacteriaceae</taxon>
        <taxon>Carnobacterium</taxon>
    </lineage>
</organism>
<feature type="transmembrane region" description="Helical" evidence="1">
    <location>
        <begin position="113"/>
        <end position="138"/>
    </location>
</feature>
<dbReference type="Pfam" id="PF22564">
    <property type="entry name" value="HAAS"/>
    <property type="match status" value="1"/>
</dbReference>